<name>B3PTV1_RHIE6</name>
<gene>
    <name evidence="1" type="ordered locus">RHECIAT_CH0002989</name>
</gene>
<dbReference type="EMBL" id="CP001074">
    <property type="protein sequence ID" value="ACE91938.1"/>
    <property type="molecule type" value="Genomic_DNA"/>
</dbReference>
<organism evidence="1 2">
    <name type="scientific">Rhizobium etli (strain CIAT 652)</name>
    <dbReference type="NCBI Taxonomy" id="491916"/>
    <lineage>
        <taxon>Bacteria</taxon>
        <taxon>Pseudomonadati</taxon>
        <taxon>Pseudomonadota</taxon>
        <taxon>Alphaproteobacteria</taxon>
        <taxon>Hyphomicrobiales</taxon>
        <taxon>Rhizobiaceae</taxon>
        <taxon>Rhizobium/Agrobacterium group</taxon>
        <taxon>Rhizobium</taxon>
    </lineage>
</organism>
<proteinExistence type="predicted"/>
<protein>
    <submittedName>
        <fullName evidence="1">Uncharacterized protein</fullName>
    </submittedName>
</protein>
<evidence type="ECO:0000313" key="1">
    <source>
        <dbReference type="EMBL" id="ACE91938.1"/>
    </source>
</evidence>
<dbReference type="KEGG" id="rec:RHECIAT_CH0002989"/>
<accession>B3PTV1</accession>
<sequence>MHQEQRNDKALTHFCGSSGRMTGFSSSSRATRLKRVAIFQIRLSRFRSLFLRMSLSQNRAHFCETCCKHLPENTNRRQREGT</sequence>
<evidence type="ECO:0000313" key="2">
    <source>
        <dbReference type="Proteomes" id="UP000008817"/>
    </source>
</evidence>
<dbReference type="HOGENOM" id="CLU_2555859_0_0_5"/>
<dbReference type="Proteomes" id="UP000008817">
    <property type="component" value="Chromosome"/>
</dbReference>
<dbReference type="AlphaFoldDB" id="B3PTV1"/>
<reference evidence="1 2" key="1">
    <citation type="submission" date="2008-04" db="EMBL/GenBank/DDBJ databases">
        <title>Genome diversity and DNA divergence of Rhizobium etli.</title>
        <authorList>
            <person name="Gonzalez V."/>
            <person name="Acosta J.L."/>
            <person name="Santamaria R.I."/>
            <person name="Bustos P."/>
            <person name="Hernandez-Gonzalez I.L."/>
            <person name="Fernandez J.L."/>
            <person name="Diaz R."/>
            <person name="Flores M."/>
            <person name="Mora J."/>
            <person name="Palacios R."/>
            <person name="Davila G."/>
        </authorList>
    </citation>
    <scope>NUCLEOTIDE SEQUENCE [LARGE SCALE GENOMIC DNA]</scope>
    <source>
        <strain evidence="1 2">CIAT 652</strain>
    </source>
</reference>